<feature type="region of interest" description="Disordered" evidence="1">
    <location>
        <begin position="100"/>
        <end position="128"/>
    </location>
</feature>
<protein>
    <submittedName>
        <fullName evidence="2">Uncharacterized protein</fullName>
    </submittedName>
</protein>
<feature type="non-terminal residue" evidence="2">
    <location>
        <position position="128"/>
    </location>
</feature>
<proteinExistence type="predicted"/>
<feature type="compositionally biased region" description="Low complexity" evidence="1">
    <location>
        <begin position="100"/>
        <end position="110"/>
    </location>
</feature>
<evidence type="ECO:0000313" key="3">
    <source>
        <dbReference type="Proteomes" id="UP001140011"/>
    </source>
</evidence>
<keyword evidence="3" id="KW-1185">Reference proteome</keyword>
<accession>A0A9W8L8L5</accession>
<comment type="caution">
    <text evidence="2">The sequence shown here is derived from an EMBL/GenBank/DDBJ whole genome shotgun (WGS) entry which is preliminary data.</text>
</comment>
<gene>
    <name evidence="2" type="ORF">GGI19_005270</name>
</gene>
<evidence type="ECO:0000313" key="2">
    <source>
        <dbReference type="EMBL" id="KAJ2750149.1"/>
    </source>
</evidence>
<dbReference type="EMBL" id="JANBUH010000620">
    <property type="protein sequence ID" value="KAJ2750149.1"/>
    <property type="molecule type" value="Genomic_DNA"/>
</dbReference>
<organism evidence="2 3">
    <name type="scientific">Coemansia pectinata</name>
    <dbReference type="NCBI Taxonomy" id="1052879"/>
    <lineage>
        <taxon>Eukaryota</taxon>
        <taxon>Fungi</taxon>
        <taxon>Fungi incertae sedis</taxon>
        <taxon>Zoopagomycota</taxon>
        <taxon>Kickxellomycotina</taxon>
        <taxon>Kickxellomycetes</taxon>
        <taxon>Kickxellales</taxon>
        <taxon>Kickxellaceae</taxon>
        <taxon>Coemansia</taxon>
    </lineage>
</organism>
<reference evidence="2" key="1">
    <citation type="submission" date="2022-07" db="EMBL/GenBank/DDBJ databases">
        <title>Phylogenomic reconstructions and comparative analyses of Kickxellomycotina fungi.</title>
        <authorList>
            <person name="Reynolds N.K."/>
            <person name="Stajich J.E."/>
            <person name="Barry K."/>
            <person name="Grigoriev I.V."/>
            <person name="Crous P."/>
            <person name="Smith M.E."/>
        </authorList>
    </citation>
    <scope>NUCLEOTIDE SEQUENCE</scope>
    <source>
        <strain evidence="2">BCRC 34297</strain>
    </source>
</reference>
<feature type="compositionally biased region" description="Polar residues" evidence="1">
    <location>
        <begin position="119"/>
        <end position="128"/>
    </location>
</feature>
<name>A0A9W8L8L5_9FUNG</name>
<evidence type="ECO:0000256" key="1">
    <source>
        <dbReference type="SAM" id="MobiDB-lite"/>
    </source>
</evidence>
<sequence>MDHAEVMRLLERADRDINRGPESGDYELRRAEDTLHMLRATIKDVDVWRGDLVDAESLLAKTLLATVGTLALPAAANTPAAEHVPIEIATEPTFAIEPAAVPAAHTSTAAKGKDRAPTEESQVTKYRA</sequence>
<dbReference type="Proteomes" id="UP001140011">
    <property type="component" value="Unassembled WGS sequence"/>
</dbReference>
<dbReference type="AlphaFoldDB" id="A0A9W8L8L5"/>